<dbReference type="Gene3D" id="3.90.700.10">
    <property type="entry name" value="Succinate dehydrogenase/fumarate reductase flavoprotein, catalytic domain"/>
    <property type="match status" value="1"/>
</dbReference>
<evidence type="ECO:0000256" key="4">
    <source>
        <dbReference type="ARBA" id="ARBA00012173"/>
    </source>
</evidence>
<dbReference type="EC" id="1.4.3.16" evidence="4"/>
<accession>A0ABY6GJ25</accession>
<evidence type="ECO:0000259" key="12">
    <source>
        <dbReference type="Pfam" id="PF02910"/>
    </source>
</evidence>
<dbReference type="SUPFAM" id="SSF46977">
    <property type="entry name" value="Succinate dehydrogenase/fumarate reductase flavoprotein C-terminal domain"/>
    <property type="match status" value="1"/>
</dbReference>
<comment type="similarity">
    <text evidence="3">Belongs to the FAD-dependent oxidoreductase 2 family. NadB subfamily.</text>
</comment>
<name>A0ABY6GJ25_9PROT</name>
<evidence type="ECO:0000256" key="6">
    <source>
        <dbReference type="ARBA" id="ARBA00022642"/>
    </source>
</evidence>
<keyword evidence="6" id="KW-0662">Pyridine nucleotide biosynthesis</keyword>
<keyword evidence="5" id="KW-0285">Flavoprotein</keyword>
<comment type="cofactor">
    <cofactor evidence="1">
        <name>FAD</name>
        <dbReference type="ChEBI" id="CHEBI:57692"/>
    </cofactor>
</comment>
<proteinExistence type="inferred from homology"/>
<dbReference type="InterPro" id="IPR015939">
    <property type="entry name" value="Fum_Rdtase/Succ_DH_flav-like_C"/>
</dbReference>
<dbReference type="RefSeq" id="WP_319807108.1">
    <property type="nucleotide sequence ID" value="NZ_CP107052.1"/>
</dbReference>
<dbReference type="Pfam" id="PF00890">
    <property type="entry name" value="FAD_binding_2"/>
    <property type="match status" value="1"/>
</dbReference>
<comment type="catalytic activity">
    <reaction evidence="9">
        <text>L-aspartate + O2 = iminosuccinate + H2O2</text>
        <dbReference type="Rhea" id="RHEA:25876"/>
        <dbReference type="ChEBI" id="CHEBI:15379"/>
        <dbReference type="ChEBI" id="CHEBI:16240"/>
        <dbReference type="ChEBI" id="CHEBI:29991"/>
        <dbReference type="ChEBI" id="CHEBI:77875"/>
        <dbReference type="EC" id="1.4.3.16"/>
    </reaction>
    <physiologicalReaction direction="left-to-right" evidence="9">
        <dbReference type="Rhea" id="RHEA:25877"/>
    </physiologicalReaction>
</comment>
<gene>
    <name evidence="13" type="ORF">N5W20_01135</name>
</gene>
<dbReference type="InterPro" id="IPR005288">
    <property type="entry name" value="NadB"/>
</dbReference>
<evidence type="ECO:0000256" key="2">
    <source>
        <dbReference type="ARBA" id="ARBA00004950"/>
    </source>
</evidence>
<dbReference type="PRINTS" id="PR00368">
    <property type="entry name" value="FADPNR"/>
</dbReference>
<sequence>MLNKPENRLDGQPVIIGSGLAGLVTALMMRRHCIILSPGAPAETTSSYLAQGGMAAAIGPGDTLEQHIADTIAAGAGLCDPEAVRAILSDTQAVIATLERFGVSFTRDHDGSYHFHREAAHNRARILHAQGDGSGRAMMEALMAAAARSPDITFLHGARLTDIEIDDGHIAGLWLEDGTYIATSQCILASGGASGLFPVSTNPRGHDGGPIAMALRIGARVMDLEFTQFHPTALAIGAVEGRHFLISEAVRGAGAVLVNEKGVAFTNPLQSRDIVARAVAAQEGAGHKVFLDARGLFPDGFKHHYPTIYQVCRQNQIDPDRDCIPVTPASHYLMGGVQTDLAGRTNIGGLWACGEVAATGLHGANRLASNSLLEACVMASRVGRALQDMTLPPSKRCALKPPPVRRCAADVRTVMGQHLGLLRDGHGLEAAYRVFSANMAHDDHALIGAAMAYAAFNRKESRGSHYRVDAQPASDPQHSVLTIDDLKQTA</sequence>
<dbReference type="SUPFAM" id="SSF56425">
    <property type="entry name" value="Succinate dehydrogenase/fumarate reductase flavoprotein, catalytic domain"/>
    <property type="match status" value="1"/>
</dbReference>
<dbReference type="EMBL" id="CP107052">
    <property type="protein sequence ID" value="UYH51515.1"/>
    <property type="molecule type" value="Genomic_DNA"/>
</dbReference>
<dbReference type="SUPFAM" id="SSF51905">
    <property type="entry name" value="FAD/NAD(P)-binding domain"/>
    <property type="match status" value="1"/>
</dbReference>
<feature type="region of interest" description="Disordered" evidence="10">
    <location>
        <begin position="465"/>
        <end position="490"/>
    </location>
</feature>
<evidence type="ECO:0000313" key="14">
    <source>
        <dbReference type="Proteomes" id="UP001163831"/>
    </source>
</evidence>
<evidence type="ECO:0000313" key="13">
    <source>
        <dbReference type="EMBL" id="UYH51515.1"/>
    </source>
</evidence>
<feature type="domain" description="FAD-dependent oxidoreductase 2 FAD-binding" evidence="11">
    <location>
        <begin position="14"/>
        <end position="372"/>
    </location>
</feature>
<comment type="pathway">
    <text evidence="2">Cofactor biosynthesis; NAD(+) biosynthesis; iminoaspartate from L-aspartate (oxidase route): step 1/1.</text>
</comment>
<evidence type="ECO:0000256" key="8">
    <source>
        <dbReference type="ARBA" id="ARBA00023002"/>
    </source>
</evidence>
<dbReference type="PANTHER" id="PTHR42716">
    <property type="entry name" value="L-ASPARTATE OXIDASE"/>
    <property type="match status" value="1"/>
</dbReference>
<evidence type="ECO:0000256" key="10">
    <source>
        <dbReference type="SAM" id="MobiDB-lite"/>
    </source>
</evidence>
<dbReference type="Gene3D" id="3.50.50.60">
    <property type="entry name" value="FAD/NAD(P)-binding domain"/>
    <property type="match status" value="1"/>
</dbReference>
<organism evidence="13 14">
    <name type="scientific">Candidatus Kirkpatrickella diaphorinae</name>
    <dbReference type="NCBI Taxonomy" id="2984322"/>
    <lineage>
        <taxon>Bacteria</taxon>
        <taxon>Pseudomonadati</taxon>
        <taxon>Pseudomonadota</taxon>
        <taxon>Alphaproteobacteria</taxon>
        <taxon>Acetobacterales</taxon>
        <taxon>Acetobacteraceae</taxon>
        <taxon>Candidatus Kirkpatrickella</taxon>
    </lineage>
</organism>
<keyword evidence="7" id="KW-0274">FAD</keyword>
<dbReference type="InterPro" id="IPR036188">
    <property type="entry name" value="FAD/NAD-bd_sf"/>
</dbReference>
<dbReference type="Proteomes" id="UP001163831">
    <property type="component" value="Chromosome"/>
</dbReference>
<evidence type="ECO:0000256" key="7">
    <source>
        <dbReference type="ARBA" id="ARBA00022827"/>
    </source>
</evidence>
<dbReference type="InterPro" id="IPR003953">
    <property type="entry name" value="FAD-dep_OxRdtase_2_FAD-bd"/>
</dbReference>
<dbReference type="Gene3D" id="1.20.58.100">
    <property type="entry name" value="Fumarate reductase/succinate dehydrogenase flavoprotein-like, C-terminal domain"/>
    <property type="match status" value="1"/>
</dbReference>
<reference evidence="13" key="1">
    <citation type="submission" date="2022-10" db="EMBL/GenBank/DDBJ databases">
        <title>Candidatus Kirkpatrella diaphorinas gen. nov., sp. nov., an uncultured endosymbiont identified in a population of Diaphorina citri from Hawaii.</title>
        <authorList>
            <person name="Henry E.M."/>
            <person name="Carlson C.R."/>
            <person name="Kuo Y.-W."/>
        </authorList>
    </citation>
    <scope>NUCLEOTIDE SEQUENCE</scope>
    <source>
        <strain evidence="13">CADCRV1</strain>
    </source>
</reference>
<feature type="domain" description="Fumarate reductase/succinate dehydrogenase flavoprotein-like C-terminal" evidence="12">
    <location>
        <begin position="446"/>
        <end position="477"/>
    </location>
</feature>
<evidence type="ECO:0000256" key="5">
    <source>
        <dbReference type="ARBA" id="ARBA00022630"/>
    </source>
</evidence>
<dbReference type="Pfam" id="PF02910">
    <property type="entry name" value="Succ_DH_flav_C"/>
    <property type="match status" value="1"/>
</dbReference>
<dbReference type="InterPro" id="IPR037099">
    <property type="entry name" value="Fum_R/Succ_DH_flav-like_C_sf"/>
</dbReference>
<protein>
    <recommendedName>
        <fullName evidence="4">L-aspartate oxidase</fullName>
        <ecNumber evidence="4">1.4.3.16</ecNumber>
    </recommendedName>
</protein>
<evidence type="ECO:0000256" key="9">
    <source>
        <dbReference type="ARBA" id="ARBA00048305"/>
    </source>
</evidence>
<evidence type="ECO:0000256" key="3">
    <source>
        <dbReference type="ARBA" id="ARBA00008562"/>
    </source>
</evidence>
<dbReference type="InterPro" id="IPR027477">
    <property type="entry name" value="Succ_DH/fumarate_Rdtase_cat_sf"/>
</dbReference>
<evidence type="ECO:0000256" key="1">
    <source>
        <dbReference type="ARBA" id="ARBA00001974"/>
    </source>
</evidence>
<evidence type="ECO:0000259" key="11">
    <source>
        <dbReference type="Pfam" id="PF00890"/>
    </source>
</evidence>
<keyword evidence="8" id="KW-0560">Oxidoreductase</keyword>
<keyword evidence="14" id="KW-1185">Reference proteome</keyword>
<dbReference type="PANTHER" id="PTHR42716:SF2">
    <property type="entry name" value="L-ASPARTATE OXIDASE, CHLOROPLASTIC"/>
    <property type="match status" value="1"/>
</dbReference>